<dbReference type="OMA" id="KVCHTVE"/>
<dbReference type="STRING" id="8840.ENSAPLP00000032228"/>
<gene>
    <name evidence="2" type="primary">SYCE2</name>
</gene>
<keyword evidence="1" id="KW-0175">Coiled coil</keyword>
<dbReference type="InterPro" id="IPR034609">
    <property type="entry name" value="Syce2"/>
</dbReference>
<dbReference type="GO" id="GO:0007130">
    <property type="term" value="P:synaptonemal complex assembly"/>
    <property type="evidence" value="ECO:0007669"/>
    <property type="project" value="InterPro"/>
</dbReference>
<dbReference type="GO" id="GO:0000801">
    <property type="term" value="C:central element"/>
    <property type="evidence" value="ECO:0007669"/>
    <property type="project" value="InterPro"/>
</dbReference>
<evidence type="ECO:0000256" key="1">
    <source>
        <dbReference type="SAM" id="Coils"/>
    </source>
</evidence>
<sequence length="150" mass="17044">MKAPGLRPLWGGPTRLMVPPQPLPPSQPPCRGRVPGAVPASRYFAALDSSVGDLRQRAQRLIDRVNESRKEDHSVLSGFRDSLLLKVSDLAEQLEERLFQLYSLHNEQIQQRLHELAEVMERVRQAEDELQHVCRTVEAAYKDLCLQPEA</sequence>
<keyword evidence="3" id="KW-1185">Reference proteome</keyword>
<reference evidence="3" key="1">
    <citation type="submission" date="2017-10" db="EMBL/GenBank/DDBJ databases">
        <title>A new Pekin duck reference genome.</title>
        <authorList>
            <person name="Hou Z.-C."/>
            <person name="Zhou Z.-K."/>
            <person name="Zhu F."/>
            <person name="Hou S.-S."/>
        </authorList>
    </citation>
    <scope>NUCLEOTIDE SEQUENCE [LARGE SCALE GENOMIC DNA]</scope>
</reference>
<protein>
    <submittedName>
        <fullName evidence="2">Synaptonemal complex central element protein 2</fullName>
    </submittedName>
</protein>
<evidence type="ECO:0000313" key="2">
    <source>
        <dbReference type="Ensembl" id="ENSAPLP00000032228.1"/>
    </source>
</evidence>
<feature type="coiled-coil region" evidence="1">
    <location>
        <begin position="106"/>
        <end position="136"/>
    </location>
</feature>
<dbReference type="GO" id="GO:0005654">
    <property type="term" value="C:nucleoplasm"/>
    <property type="evidence" value="ECO:0007669"/>
    <property type="project" value="Ensembl"/>
</dbReference>
<dbReference type="GeneTree" id="ENSGT00390000004872"/>
<dbReference type="AlphaFoldDB" id="A0A493U277"/>
<name>A0A493U277_ANAPP</name>
<dbReference type="PANTHER" id="PTHR28398:SF1">
    <property type="entry name" value="SYNAPTONEMAL COMPLEX CENTRAL ELEMENT PROTEIN 2"/>
    <property type="match status" value="1"/>
</dbReference>
<proteinExistence type="predicted"/>
<dbReference type="Ensembl" id="ENSAPLT00000030397.1">
    <property type="protein sequence ID" value="ENSAPLP00000032228.1"/>
    <property type="gene ID" value="ENSAPLG00000019816.1"/>
</dbReference>
<reference evidence="2" key="3">
    <citation type="submission" date="2025-09" db="UniProtKB">
        <authorList>
            <consortium name="Ensembl"/>
        </authorList>
    </citation>
    <scope>IDENTIFICATION</scope>
</reference>
<dbReference type="Proteomes" id="UP000016666">
    <property type="component" value="Unassembled WGS sequence"/>
</dbReference>
<dbReference type="PANTHER" id="PTHR28398">
    <property type="entry name" value="SYNAPTONEMAL COMPLEX CENTRAL ELEMENT PROTEIN 2"/>
    <property type="match status" value="1"/>
</dbReference>
<evidence type="ECO:0000313" key="3">
    <source>
        <dbReference type="Proteomes" id="UP000016666"/>
    </source>
</evidence>
<accession>A0A493U277</accession>
<reference evidence="2" key="2">
    <citation type="submission" date="2025-08" db="UniProtKB">
        <authorList>
            <consortium name="Ensembl"/>
        </authorList>
    </citation>
    <scope>IDENTIFICATION</scope>
</reference>
<organism evidence="2 3">
    <name type="scientific">Anas platyrhynchos platyrhynchos</name>
    <name type="common">Northern mallard</name>
    <dbReference type="NCBI Taxonomy" id="8840"/>
    <lineage>
        <taxon>Eukaryota</taxon>
        <taxon>Metazoa</taxon>
        <taxon>Chordata</taxon>
        <taxon>Craniata</taxon>
        <taxon>Vertebrata</taxon>
        <taxon>Euteleostomi</taxon>
        <taxon>Archelosauria</taxon>
        <taxon>Archosauria</taxon>
        <taxon>Dinosauria</taxon>
        <taxon>Saurischia</taxon>
        <taxon>Theropoda</taxon>
        <taxon>Coelurosauria</taxon>
        <taxon>Aves</taxon>
        <taxon>Neognathae</taxon>
        <taxon>Galloanserae</taxon>
        <taxon>Anseriformes</taxon>
        <taxon>Anatidae</taxon>
        <taxon>Anatinae</taxon>
        <taxon>Anas</taxon>
    </lineage>
</organism>